<dbReference type="STRING" id="1801726.A3H02_01775"/>
<evidence type="ECO:0000256" key="2">
    <source>
        <dbReference type="ARBA" id="ARBA00023125"/>
    </source>
</evidence>
<dbReference type="InterPro" id="IPR051011">
    <property type="entry name" value="Metal_resp_trans_reg"/>
</dbReference>
<dbReference type="SUPFAM" id="SSF46785">
    <property type="entry name" value="Winged helix' DNA-binding domain"/>
    <property type="match status" value="1"/>
</dbReference>
<evidence type="ECO:0000313" key="6">
    <source>
        <dbReference type="Proteomes" id="UP000176787"/>
    </source>
</evidence>
<keyword evidence="1" id="KW-0805">Transcription regulation</keyword>
<dbReference type="CDD" id="cd00090">
    <property type="entry name" value="HTH_ARSR"/>
    <property type="match status" value="1"/>
</dbReference>
<dbReference type="AlphaFoldDB" id="A0A1G2F1A1"/>
<evidence type="ECO:0000259" key="4">
    <source>
        <dbReference type="PROSITE" id="PS50987"/>
    </source>
</evidence>
<dbReference type="PANTHER" id="PTHR43132:SF2">
    <property type="entry name" value="ARSENICAL RESISTANCE OPERON REPRESSOR ARSR-RELATED"/>
    <property type="match status" value="1"/>
</dbReference>
<keyword evidence="2" id="KW-0238">DNA-binding</keyword>
<dbReference type="Gene3D" id="1.10.10.10">
    <property type="entry name" value="Winged helix-like DNA-binding domain superfamily/Winged helix DNA-binding domain"/>
    <property type="match status" value="1"/>
</dbReference>
<dbReference type="EMBL" id="MHMS01000022">
    <property type="protein sequence ID" value="OGZ31773.1"/>
    <property type="molecule type" value="Genomic_DNA"/>
</dbReference>
<keyword evidence="3" id="KW-0804">Transcription</keyword>
<organism evidence="5 6">
    <name type="scientific">Candidatus Niyogibacteria bacterium RIFCSPLOWO2_12_FULL_41_13</name>
    <dbReference type="NCBI Taxonomy" id="1801726"/>
    <lineage>
        <taxon>Bacteria</taxon>
        <taxon>Candidatus Niyogiibacteriota</taxon>
    </lineage>
</organism>
<sequence>MAENKTNRQLERIVKGFANHRRIEIMELLKQRPELSVEEISDVLNINFKTASEHLRRLAISGLLIKRSEGNNVRHKLTERGQSILKFLRILE</sequence>
<dbReference type="GO" id="GO:0003700">
    <property type="term" value="F:DNA-binding transcription factor activity"/>
    <property type="evidence" value="ECO:0007669"/>
    <property type="project" value="InterPro"/>
</dbReference>
<dbReference type="PRINTS" id="PR00778">
    <property type="entry name" value="HTHARSR"/>
</dbReference>
<dbReference type="Pfam" id="PF01022">
    <property type="entry name" value="HTH_5"/>
    <property type="match status" value="1"/>
</dbReference>
<dbReference type="PROSITE" id="PS50987">
    <property type="entry name" value="HTH_ARSR_2"/>
    <property type="match status" value="1"/>
</dbReference>
<proteinExistence type="predicted"/>
<feature type="domain" description="HTH arsR-type" evidence="4">
    <location>
        <begin position="2"/>
        <end position="92"/>
    </location>
</feature>
<dbReference type="PANTHER" id="PTHR43132">
    <property type="entry name" value="ARSENICAL RESISTANCE OPERON REPRESSOR ARSR-RELATED"/>
    <property type="match status" value="1"/>
</dbReference>
<protein>
    <recommendedName>
        <fullName evidence="4">HTH arsR-type domain-containing protein</fullName>
    </recommendedName>
</protein>
<comment type="caution">
    <text evidence="5">The sequence shown here is derived from an EMBL/GenBank/DDBJ whole genome shotgun (WGS) entry which is preliminary data.</text>
</comment>
<name>A0A1G2F1A1_9BACT</name>
<dbReference type="InterPro" id="IPR036388">
    <property type="entry name" value="WH-like_DNA-bd_sf"/>
</dbReference>
<dbReference type="InterPro" id="IPR011991">
    <property type="entry name" value="ArsR-like_HTH"/>
</dbReference>
<dbReference type="InterPro" id="IPR036390">
    <property type="entry name" value="WH_DNA-bd_sf"/>
</dbReference>
<reference evidence="5 6" key="1">
    <citation type="journal article" date="2016" name="Nat. Commun.">
        <title>Thousands of microbial genomes shed light on interconnected biogeochemical processes in an aquifer system.</title>
        <authorList>
            <person name="Anantharaman K."/>
            <person name="Brown C.T."/>
            <person name="Hug L.A."/>
            <person name="Sharon I."/>
            <person name="Castelle C.J."/>
            <person name="Probst A.J."/>
            <person name="Thomas B.C."/>
            <person name="Singh A."/>
            <person name="Wilkins M.J."/>
            <person name="Karaoz U."/>
            <person name="Brodie E.L."/>
            <person name="Williams K.H."/>
            <person name="Hubbard S.S."/>
            <person name="Banfield J.F."/>
        </authorList>
    </citation>
    <scope>NUCLEOTIDE SEQUENCE [LARGE SCALE GENOMIC DNA]</scope>
</reference>
<evidence type="ECO:0000313" key="5">
    <source>
        <dbReference type="EMBL" id="OGZ31773.1"/>
    </source>
</evidence>
<dbReference type="Proteomes" id="UP000176787">
    <property type="component" value="Unassembled WGS sequence"/>
</dbReference>
<gene>
    <name evidence="5" type="ORF">A3H02_01775</name>
</gene>
<dbReference type="InterPro" id="IPR001845">
    <property type="entry name" value="HTH_ArsR_DNA-bd_dom"/>
</dbReference>
<dbReference type="GO" id="GO:0003677">
    <property type="term" value="F:DNA binding"/>
    <property type="evidence" value="ECO:0007669"/>
    <property type="project" value="UniProtKB-KW"/>
</dbReference>
<evidence type="ECO:0000256" key="1">
    <source>
        <dbReference type="ARBA" id="ARBA00023015"/>
    </source>
</evidence>
<evidence type="ECO:0000256" key="3">
    <source>
        <dbReference type="ARBA" id="ARBA00023163"/>
    </source>
</evidence>
<dbReference type="SMART" id="SM00418">
    <property type="entry name" value="HTH_ARSR"/>
    <property type="match status" value="1"/>
</dbReference>
<accession>A0A1G2F1A1</accession>